<dbReference type="KEGG" id="mgr:MGG_16272"/>
<accession>G4MQM3</accession>
<dbReference type="OrthoDB" id="10510108at2759"/>
<organism evidence="1 2">
    <name type="scientific">Pyricularia oryzae (strain 70-15 / ATCC MYA-4617 / FGSC 8958)</name>
    <name type="common">Rice blast fungus</name>
    <name type="synonym">Magnaporthe oryzae</name>
    <dbReference type="NCBI Taxonomy" id="242507"/>
    <lineage>
        <taxon>Eukaryota</taxon>
        <taxon>Fungi</taxon>
        <taxon>Dikarya</taxon>
        <taxon>Ascomycota</taxon>
        <taxon>Pezizomycotina</taxon>
        <taxon>Sordariomycetes</taxon>
        <taxon>Sordariomycetidae</taxon>
        <taxon>Magnaporthales</taxon>
        <taxon>Pyriculariaceae</taxon>
        <taxon>Pyricularia</taxon>
    </lineage>
</organism>
<dbReference type="RefSeq" id="XP_003709922.1">
    <property type="nucleotide sequence ID" value="XM_003709874.1"/>
</dbReference>
<reference key="2">
    <citation type="submission" date="2011-05" db="EMBL/GenBank/DDBJ databases">
        <title>The Genome Sequence of Magnaporthe oryzae 70-15.</title>
        <authorList>
            <consortium name="The Broad Institute Genome Sequencing Platform"/>
            <person name="Ma L.-J."/>
            <person name="Dead R."/>
            <person name="Young S.K."/>
            <person name="Zeng Q."/>
            <person name="Gargeya S."/>
            <person name="Fitzgerald M."/>
            <person name="Haas B."/>
            <person name="Abouelleil A."/>
            <person name="Alvarado L."/>
            <person name="Arachchi H.M."/>
            <person name="Berlin A."/>
            <person name="Brown A."/>
            <person name="Chapman S.B."/>
            <person name="Chen Z."/>
            <person name="Dunbar C."/>
            <person name="Freedman E."/>
            <person name="Gearin G."/>
            <person name="Gellesch M."/>
            <person name="Goldberg J."/>
            <person name="Griggs A."/>
            <person name="Gujja S."/>
            <person name="Heiman D."/>
            <person name="Howarth C."/>
            <person name="Larson L."/>
            <person name="Lui A."/>
            <person name="MacDonald P.J.P."/>
            <person name="Mehta T."/>
            <person name="Montmayeur A."/>
            <person name="Murphy C."/>
            <person name="Neiman D."/>
            <person name="Pearson M."/>
            <person name="Priest M."/>
            <person name="Roberts A."/>
            <person name="Saif S."/>
            <person name="Shea T."/>
            <person name="Shenoy N."/>
            <person name="Sisk P."/>
            <person name="Stolte C."/>
            <person name="Sykes S."/>
            <person name="Yandava C."/>
            <person name="Wortman J."/>
            <person name="Nusbaum C."/>
            <person name="Birren B."/>
        </authorList>
    </citation>
    <scope>NUCLEOTIDE SEQUENCE</scope>
    <source>
        <strain>70-15</strain>
    </source>
</reference>
<reference evidence="1 2" key="1">
    <citation type="journal article" date="2005" name="Nature">
        <title>The genome sequence of the rice blast fungus Magnaporthe grisea.</title>
        <authorList>
            <person name="Dean R.A."/>
            <person name="Talbot N.J."/>
            <person name="Ebbole D.J."/>
            <person name="Farman M.L."/>
            <person name="Mitchell T.K."/>
            <person name="Orbach M.J."/>
            <person name="Thon M."/>
            <person name="Kulkarni R."/>
            <person name="Xu J.R."/>
            <person name="Pan H."/>
            <person name="Read N.D."/>
            <person name="Lee Y.H."/>
            <person name="Carbone I."/>
            <person name="Brown D."/>
            <person name="Oh Y.Y."/>
            <person name="Donofrio N."/>
            <person name="Jeong J.S."/>
            <person name="Soanes D.M."/>
            <person name="Djonovic S."/>
            <person name="Kolomiets E."/>
            <person name="Rehmeyer C."/>
            <person name="Li W."/>
            <person name="Harding M."/>
            <person name="Kim S."/>
            <person name="Lebrun M.H."/>
            <person name="Bohnert H."/>
            <person name="Coughlan S."/>
            <person name="Butler J."/>
            <person name="Calvo S."/>
            <person name="Ma L.J."/>
            <person name="Nicol R."/>
            <person name="Purcell S."/>
            <person name="Nusbaum C."/>
            <person name="Galagan J.E."/>
            <person name="Birren B.W."/>
        </authorList>
    </citation>
    <scope>NUCLEOTIDE SEQUENCE [LARGE SCALE GENOMIC DNA]</scope>
    <source>
        <strain evidence="2">70-15 / ATCC MYA-4617 / FGSC 8958</strain>
    </source>
</reference>
<dbReference type="GeneID" id="12985295"/>
<proteinExistence type="predicted"/>
<evidence type="ECO:0000313" key="2">
    <source>
        <dbReference type="Proteomes" id="UP000009058"/>
    </source>
</evidence>
<sequence>MQGIARLTSGRCNYECIQKLDSDINTKPSARRLLQTASLLKNEPLVVHGVVETQARVIRGLASTSQSSDSSGARARCVGCGGYYGKPTYRLA</sequence>
<protein>
    <submittedName>
        <fullName evidence="1">Uncharacterized protein</fullName>
    </submittedName>
</protein>
<dbReference type="InParanoid" id="G4MQM3"/>
<dbReference type="HOGENOM" id="CLU_2413675_0_0_1"/>
<dbReference type="VEuPathDB" id="FungiDB:MGG_16272"/>
<dbReference type="Proteomes" id="UP000009058">
    <property type="component" value="Chromosome 1"/>
</dbReference>
<evidence type="ECO:0000313" key="1">
    <source>
        <dbReference type="EMBL" id="EHA57310.1"/>
    </source>
</evidence>
<dbReference type="AlphaFoldDB" id="G4MQM3"/>
<gene>
    <name evidence="1" type="ORF">MGG_16272</name>
</gene>
<name>G4MQM3_PYRO7</name>
<dbReference type="EMBL" id="CM001231">
    <property type="protein sequence ID" value="EHA57310.1"/>
    <property type="molecule type" value="Genomic_DNA"/>
</dbReference>
<keyword evidence="2" id="KW-1185">Reference proteome</keyword>